<dbReference type="Proteomes" id="UP000243502">
    <property type="component" value="Chromosome 3"/>
</dbReference>
<sequence>MPLLPDHLVIRVHDLKTTIADFAELGFTVQRGGTHADGTTHNALIGFADGSYIELIAFLKDAREHRWWDEQQRAGEGFVDFALLPESVARTVEATYARGLYYDGPIPGGRIRPDGTRLEWQIGRPTTRDLPFLCGDLTPRFLRVAEGEARTHRNGATGLAAVNVAVSDLEKSIARYRILLGDVPVHRGALTGHGVYFATLSIGRTTVTLLSPVTRTRADDDPDAGNTTALAEALRSHLAIRGEGVFSAAIHVADAAQAHELPRSLSHGARLEFVYAPGG</sequence>
<dbReference type="InterPro" id="IPR037523">
    <property type="entry name" value="VOC_core"/>
</dbReference>
<dbReference type="KEGG" id="pter:C2L65_33395"/>
<evidence type="ECO:0000313" key="3">
    <source>
        <dbReference type="Proteomes" id="UP000243502"/>
    </source>
</evidence>
<dbReference type="EMBL" id="CP026113">
    <property type="protein sequence ID" value="AUT64558.1"/>
    <property type="molecule type" value="Genomic_DNA"/>
</dbReference>
<gene>
    <name evidence="2" type="ORF">C2L65_33395</name>
</gene>
<dbReference type="OrthoDB" id="9111355at2"/>
<accession>A0A2I8EYN6</accession>
<dbReference type="Gene3D" id="3.10.180.10">
    <property type="entry name" value="2,3-Dihydroxybiphenyl 1,2-Dioxygenase, domain 1"/>
    <property type="match status" value="2"/>
</dbReference>
<name>A0A2I8EYN6_9BURK</name>
<dbReference type="PROSITE" id="PS51819">
    <property type="entry name" value="VOC"/>
    <property type="match status" value="1"/>
</dbReference>
<dbReference type="RefSeq" id="WP_042305928.1">
    <property type="nucleotide sequence ID" value="NZ_CP026113.1"/>
</dbReference>
<evidence type="ECO:0000259" key="1">
    <source>
        <dbReference type="PROSITE" id="PS51819"/>
    </source>
</evidence>
<dbReference type="PANTHER" id="PTHR40265:SF1">
    <property type="entry name" value="GLYOXALASE-LIKE DOMAIN-CONTAINING PROTEIN"/>
    <property type="match status" value="1"/>
</dbReference>
<dbReference type="PANTHER" id="PTHR40265">
    <property type="entry name" value="BLL2707 PROTEIN"/>
    <property type="match status" value="1"/>
</dbReference>
<proteinExistence type="predicted"/>
<reference evidence="2 3" key="1">
    <citation type="submission" date="2018-01" db="EMBL/GenBank/DDBJ databases">
        <title>Species boundaries and ecological features among Paraburkholderia terrae DSMZ17804T, P. hospita DSMZ17164T and P. caribensis DSMZ13236T.</title>
        <authorList>
            <person name="Pratama A.A."/>
        </authorList>
    </citation>
    <scope>NUCLEOTIDE SEQUENCE [LARGE SCALE GENOMIC DNA]</scope>
    <source>
        <strain evidence="2 3">DSM 17804</strain>
    </source>
</reference>
<protein>
    <submittedName>
        <fullName evidence="2">Glyoxalase</fullName>
    </submittedName>
</protein>
<dbReference type="AlphaFoldDB" id="A0A2I8EYN6"/>
<dbReference type="InterPro" id="IPR029068">
    <property type="entry name" value="Glyas_Bleomycin-R_OHBP_Dase"/>
</dbReference>
<feature type="domain" description="VOC" evidence="1">
    <location>
        <begin position="158"/>
        <end position="279"/>
    </location>
</feature>
<dbReference type="InterPro" id="IPR025870">
    <property type="entry name" value="Glyoxalase-like_dom"/>
</dbReference>
<dbReference type="Pfam" id="PF13468">
    <property type="entry name" value="Glyoxalase_3"/>
    <property type="match status" value="1"/>
</dbReference>
<organism evidence="2 3">
    <name type="scientific">Paraburkholderia terrae</name>
    <dbReference type="NCBI Taxonomy" id="311230"/>
    <lineage>
        <taxon>Bacteria</taxon>
        <taxon>Pseudomonadati</taxon>
        <taxon>Pseudomonadota</taxon>
        <taxon>Betaproteobacteria</taxon>
        <taxon>Burkholderiales</taxon>
        <taxon>Burkholderiaceae</taxon>
        <taxon>Paraburkholderia</taxon>
    </lineage>
</organism>
<evidence type="ECO:0000313" key="2">
    <source>
        <dbReference type="EMBL" id="AUT64558.1"/>
    </source>
</evidence>
<dbReference type="SUPFAM" id="SSF54593">
    <property type="entry name" value="Glyoxalase/Bleomycin resistance protein/Dihydroxybiphenyl dioxygenase"/>
    <property type="match status" value="2"/>
</dbReference>